<dbReference type="AlphaFoldDB" id="A0A8K1C3X2"/>
<dbReference type="InterPro" id="IPR052050">
    <property type="entry name" value="SecEffector_AnkRepeat"/>
</dbReference>
<dbReference type="Gene3D" id="1.25.40.20">
    <property type="entry name" value="Ankyrin repeat-containing domain"/>
    <property type="match status" value="1"/>
</dbReference>
<keyword evidence="2" id="KW-1185">Reference proteome</keyword>
<protein>
    <submittedName>
        <fullName evidence="1">Uncharacterized protein</fullName>
    </submittedName>
</protein>
<dbReference type="SUPFAM" id="SSF48403">
    <property type="entry name" value="Ankyrin repeat"/>
    <property type="match status" value="1"/>
</dbReference>
<dbReference type="Proteomes" id="UP000794436">
    <property type="component" value="Unassembled WGS sequence"/>
</dbReference>
<evidence type="ECO:0000313" key="2">
    <source>
        <dbReference type="Proteomes" id="UP000794436"/>
    </source>
</evidence>
<accession>A0A8K1C3X2</accession>
<gene>
    <name evidence="1" type="ORF">Poli38472_008639</name>
</gene>
<dbReference type="PANTHER" id="PTHR46586">
    <property type="entry name" value="ANKYRIN REPEAT-CONTAINING PROTEIN"/>
    <property type="match status" value="1"/>
</dbReference>
<dbReference type="InterPro" id="IPR036770">
    <property type="entry name" value="Ankyrin_rpt-contain_sf"/>
</dbReference>
<proteinExistence type="predicted"/>
<reference evidence="1" key="1">
    <citation type="submission" date="2019-03" db="EMBL/GenBank/DDBJ databases">
        <title>Long read genome sequence of the mycoparasitic Pythium oligandrum ATCC 38472 isolated from sugarbeet rhizosphere.</title>
        <authorList>
            <person name="Gaulin E."/>
        </authorList>
    </citation>
    <scope>NUCLEOTIDE SEQUENCE</scope>
    <source>
        <strain evidence="1">ATCC 38472_TT</strain>
    </source>
</reference>
<evidence type="ECO:0000313" key="1">
    <source>
        <dbReference type="EMBL" id="TMW55991.1"/>
    </source>
</evidence>
<comment type="caution">
    <text evidence="1">The sequence shown here is derived from an EMBL/GenBank/DDBJ whole genome shotgun (WGS) entry which is preliminary data.</text>
</comment>
<dbReference type="EMBL" id="SPLM01000146">
    <property type="protein sequence ID" value="TMW55991.1"/>
    <property type="molecule type" value="Genomic_DNA"/>
</dbReference>
<name>A0A8K1C3X2_PYTOL</name>
<sequence length="302" mass="33649">MPLLRRLHQERTRLSEEQASSTEATAEILGRLDFGDALRTSAHLNQPDTFKWLLSAGVPVRDEPGLLSELHVTAKYQLLKAFITARPSAAQGFGETMDFVVASETFETIQFFVSTKFGKWTPWAITEATMRGDLAILNILLDECVAVPPVGALKHAVSTRRLDIVKLLRPKCTSATILSGLLVAATSGNADIVEALLTEPMQGPYLPVLAAALANGHEFVAKVITGRLALHTADCYLLEAAKRNEARVVEFLMKRRFRAEEAAMVGTEQPFMREFMQRLVRDNYSKMVEDITRESAMRKCRW</sequence>
<dbReference type="PANTHER" id="PTHR46586:SF3">
    <property type="entry name" value="ANKYRIN REPEAT-CONTAINING PROTEIN"/>
    <property type="match status" value="1"/>
</dbReference>
<organism evidence="1 2">
    <name type="scientific">Pythium oligandrum</name>
    <name type="common">Mycoparasitic fungus</name>
    <dbReference type="NCBI Taxonomy" id="41045"/>
    <lineage>
        <taxon>Eukaryota</taxon>
        <taxon>Sar</taxon>
        <taxon>Stramenopiles</taxon>
        <taxon>Oomycota</taxon>
        <taxon>Peronosporomycetes</taxon>
        <taxon>Pythiales</taxon>
        <taxon>Pythiaceae</taxon>
        <taxon>Pythium</taxon>
    </lineage>
</organism>